<dbReference type="GO" id="GO:0003677">
    <property type="term" value="F:DNA binding"/>
    <property type="evidence" value="ECO:0007669"/>
    <property type="project" value="InterPro"/>
</dbReference>
<evidence type="ECO:0000256" key="2">
    <source>
        <dbReference type="ARBA" id="ARBA00023015"/>
    </source>
</evidence>
<dbReference type="Pfam" id="PF04542">
    <property type="entry name" value="Sigma70_r2"/>
    <property type="match status" value="1"/>
</dbReference>
<dbReference type="GO" id="GO:0016987">
    <property type="term" value="F:sigma factor activity"/>
    <property type="evidence" value="ECO:0007669"/>
    <property type="project" value="UniProtKB-KW"/>
</dbReference>
<dbReference type="InterPro" id="IPR039425">
    <property type="entry name" value="RNA_pol_sigma-70-like"/>
</dbReference>
<dbReference type="Gene3D" id="1.10.1740.10">
    <property type="match status" value="1"/>
</dbReference>
<dbReference type="InterPro" id="IPR013249">
    <property type="entry name" value="RNA_pol_sigma70_r4_t2"/>
</dbReference>
<accession>A0A916X615</accession>
<keyword evidence="3" id="KW-0731">Sigma factor</keyword>
<dbReference type="AlphaFoldDB" id="A0A916X615"/>
<dbReference type="PANTHER" id="PTHR43133:SF63">
    <property type="entry name" value="RNA POLYMERASE SIGMA FACTOR FECI-RELATED"/>
    <property type="match status" value="1"/>
</dbReference>
<dbReference type="InterPro" id="IPR013324">
    <property type="entry name" value="RNA_pol_sigma_r3/r4-like"/>
</dbReference>
<evidence type="ECO:0000256" key="1">
    <source>
        <dbReference type="ARBA" id="ARBA00010641"/>
    </source>
</evidence>
<comment type="caution">
    <text evidence="7">The sequence shown here is derived from an EMBL/GenBank/DDBJ whole genome shotgun (WGS) entry which is preliminary data.</text>
</comment>
<dbReference type="Pfam" id="PF08281">
    <property type="entry name" value="Sigma70_r4_2"/>
    <property type="match status" value="1"/>
</dbReference>
<dbReference type="SUPFAM" id="SSF88659">
    <property type="entry name" value="Sigma3 and sigma4 domains of RNA polymerase sigma factors"/>
    <property type="match status" value="1"/>
</dbReference>
<evidence type="ECO:0000313" key="7">
    <source>
        <dbReference type="EMBL" id="GGC05084.1"/>
    </source>
</evidence>
<evidence type="ECO:0000313" key="8">
    <source>
        <dbReference type="Proteomes" id="UP000608154"/>
    </source>
</evidence>
<comment type="similarity">
    <text evidence="1">Belongs to the sigma-70 factor family. ECF subfamily.</text>
</comment>
<feature type="domain" description="RNA polymerase sigma factor 70 region 4 type 2" evidence="6">
    <location>
        <begin position="167"/>
        <end position="219"/>
    </location>
</feature>
<dbReference type="InterPro" id="IPR013325">
    <property type="entry name" value="RNA_pol_sigma_r2"/>
</dbReference>
<feature type="domain" description="RNA polymerase sigma-70 region 2" evidence="5">
    <location>
        <begin position="72"/>
        <end position="137"/>
    </location>
</feature>
<organism evidence="7 8">
    <name type="scientific">Novosphingobium endophyticum</name>
    <dbReference type="NCBI Taxonomy" id="1955250"/>
    <lineage>
        <taxon>Bacteria</taxon>
        <taxon>Pseudomonadati</taxon>
        <taxon>Pseudomonadota</taxon>
        <taxon>Alphaproteobacteria</taxon>
        <taxon>Sphingomonadales</taxon>
        <taxon>Sphingomonadaceae</taxon>
        <taxon>Novosphingobium</taxon>
    </lineage>
</organism>
<dbReference type="Gene3D" id="1.10.10.10">
    <property type="entry name" value="Winged helix-like DNA-binding domain superfamily/Winged helix DNA-binding domain"/>
    <property type="match status" value="1"/>
</dbReference>
<dbReference type="InterPro" id="IPR007627">
    <property type="entry name" value="RNA_pol_sigma70_r2"/>
</dbReference>
<keyword evidence="4" id="KW-0804">Transcription</keyword>
<dbReference type="GO" id="GO:0006352">
    <property type="term" value="P:DNA-templated transcription initiation"/>
    <property type="evidence" value="ECO:0007669"/>
    <property type="project" value="InterPro"/>
</dbReference>
<keyword evidence="2" id="KW-0805">Transcription regulation</keyword>
<dbReference type="InterPro" id="IPR036388">
    <property type="entry name" value="WH-like_DNA-bd_sf"/>
</dbReference>
<dbReference type="SUPFAM" id="SSF88946">
    <property type="entry name" value="Sigma2 domain of RNA polymerase sigma factors"/>
    <property type="match status" value="1"/>
</dbReference>
<reference evidence="7" key="1">
    <citation type="journal article" date="2014" name="Int. J. Syst. Evol. Microbiol.">
        <title>Complete genome sequence of Corynebacterium casei LMG S-19264T (=DSM 44701T), isolated from a smear-ripened cheese.</title>
        <authorList>
            <consortium name="US DOE Joint Genome Institute (JGI-PGF)"/>
            <person name="Walter F."/>
            <person name="Albersmeier A."/>
            <person name="Kalinowski J."/>
            <person name="Ruckert C."/>
        </authorList>
    </citation>
    <scope>NUCLEOTIDE SEQUENCE</scope>
    <source>
        <strain evidence="7">CGMCC 1.15095</strain>
    </source>
</reference>
<sequence>MFSCMFSTPGSRRARLAGQREAIDGYAARTGVQAPRAMPASLGALRVPLEEGDPLPPDSDRPVSDAASLEDIYRRERSALMRFVSARTRRGEAEDIVQQVFVRMAATSARAAIAAPGAYLRQAARNTLRDQGRQAARRGEADHVPIDDVPLSGGDTVAALEARDRLMRIEEAVSRLRPLTRQIFLACRIDGYSYAQIAQATGLSVRGVEKQMSRAIKQLGRHLRRHD</sequence>
<name>A0A916X615_9SPHN</name>
<evidence type="ECO:0000256" key="3">
    <source>
        <dbReference type="ARBA" id="ARBA00023082"/>
    </source>
</evidence>
<evidence type="ECO:0000256" key="4">
    <source>
        <dbReference type="ARBA" id="ARBA00023163"/>
    </source>
</evidence>
<reference evidence="7" key="2">
    <citation type="submission" date="2020-09" db="EMBL/GenBank/DDBJ databases">
        <authorList>
            <person name="Sun Q."/>
            <person name="Zhou Y."/>
        </authorList>
    </citation>
    <scope>NUCLEOTIDE SEQUENCE</scope>
    <source>
        <strain evidence="7">CGMCC 1.15095</strain>
    </source>
</reference>
<dbReference type="Proteomes" id="UP000608154">
    <property type="component" value="Unassembled WGS sequence"/>
</dbReference>
<proteinExistence type="inferred from homology"/>
<evidence type="ECO:0000259" key="6">
    <source>
        <dbReference type="Pfam" id="PF08281"/>
    </source>
</evidence>
<dbReference type="NCBIfam" id="TIGR02937">
    <property type="entry name" value="sigma70-ECF"/>
    <property type="match status" value="1"/>
</dbReference>
<evidence type="ECO:0000259" key="5">
    <source>
        <dbReference type="Pfam" id="PF04542"/>
    </source>
</evidence>
<dbReference type="PANTHER" id="PTHR43133">
    <property type="entry name" value="RNA POLYMERASE ECF-TYPE SIGMA FACTO"/>
    <property type="match status" value="1"/>
</dbReference>
<keyword evidence="8" id="KW-1185">Reference proteome</keyword>
<evidence type="ECO:0008006" key="9">
    <source>
        <dbReference type="Google" id="ProtNLM"/>
    </source>
</evidence>
<dbReference type="EMBL" id="BMHK01000015">
    <property type="protein sequence ID" value="GGC05084.1"/>
    <property type="molecule type" value="Genomic_DNA"/>
</dbReference>
<dbReference type="InterPro" id="IPR014284">
    <property type="entry name" value="RNA_pol_sigma-70_dom"/>
</dbReference>
<protein>
    <recommendedName>
        <fullName evidence="9">Sigma-70 family RNA polymerase sigma factor</fullName>
    </recommendedName>
</protein>
<gene>
    <name evidence="7" type="ORF">GCM10011494_24580</name>
</gene>